<keyword evidence="3" id="KW-1185">Reference proteome</keyword>
<name>A0A318DZF9_9GAMM</name>
<dbReference type="Pfam" id="PF13557">
    <property type="entry name" value="Phenol_MetA_deg"/>
    <property type="match status" value="1"/>
</dbReference>
<dbReference type="EMBL" id="QICN01000020">
    <property type="protein sequence ID" value="PXV63110.1"/>
    <property type="molecule type" value="Genomic_DNA"/>
</dbReference>
<evidence type="ECO:0008006" key="4">
    <source>
        <dbReference type="Google" id="ProtNLM"/>
    </source>
</evidence>
<organism evidence="2 3">
    <name type="scientific">Sinimarinibacterium flocculans</name>
    <dbReference type="NCBI Taxonomy" id="985250"/>
    <lineage>
        <taxon>Bacteria</taxon>
        <taxon>Pseudomonadati</taxon>
        <taxon>Pseudomonadota</taxon>
        <taxon>Gammaproteobacteria</taxon>
        <taxon>Nevskiales</taxon>
        <taxon>Nevskiaceae</taxon>
        <taxon>Sinimarinibacterium</taxon>
    </lineage>
</organism>
<sequence>MKPRPGCIATAALLCAAAGAANAAPLTFNTALPISKDEWILREQFVYMKSTDDPSPMNRRMEVSGLMSVLGYGVTRDFAVFAVLPYADKRLSMNVGGADATRSQSGFGDAMFMGRYTAFEANATGHTFRIAPFLGVKAPTGDDHASDRLGRLPPMLQPGSGSWDWQGGAVASFQSLDWGWDVQLAHQRNGEANSFRAGAVSRLDLSVQRRLWPGTLGEGVPSFLYGGLEANLIHVAKDRVNGADDPNSGGTTLFLTPTVQYVTRKWVVEAGIQIPVSQHLNGSALRNDYILTTGFRLNLGIRIIWLLYEIERWATSKTHNGLTG</sequence>
<evidence type="ECO:0000313" key="3">
    <source>
        <dbReference type="Proteomes" id="UP000248330"/>
    </source>
</evidence>
<dbReference type="InterPro" id="IPR025737">
    <property type="entry name" value="FApF"/>
</dbReference>
<evidence type="ECO:0000313" key="2">
    <source>
        <dbReference type="EMBL" id="PXV63110.1"/>
    </source>
</evidence>
<keyword evidence="1" id="KW-0732">Signal</keyword>
<gene>
    <name evidence="2" type="ORF">C8D93_1208</name>
</gene>
<dbReference type="RefSeq" id="WP_211307442.1">
    <property type="nucleotide sequence ID" value="NZ_CAWNXA010000020.1"/>
</dbReference>
<dbReference type="AlphaFoldDB" id="A0A318DZF9"/>
<evidence type="ECO:0000256" key="1">
    <source>
        <dbReference type="SAM" id="SignalP"/>
    </source>
</evidence>
<reference evidence="2 3" key="1">
    <citation type="submission" date="2018-04" db="EMBL/GenBank/DDBJ databases">
        <title>Genomic Encyclopedia of Type Strains, Phase IV (KMG-IV): sequencing the most valuable type-strain genomes for metagenomic binning, comparative biology and taxonomic classification.</title>
        <authorList>
            <person name="Goeker M."/>
        </authorList>
    </citation>
    <scope>NUCLEOTIDE SEQUENCE [LARGE SCALE GENOMIC DNA]</scope>
    <source>
        <strain evidence="2 3">DSM 104150</strain>
    </source>
</reference>
<accession>A0A318DZF9</accession>
<comment type="caution">
    <text evidence="2">The sequence shown here is derived from an EMBL/GenBank/DDBJ whole genome shotgun (WGS) entry which is preliminary data.</text>
</comment>
<feature type="signal peptide" evidence="1">
    <location>
        <begin position="1"/>
        <end position="23"/>
    </location>
</feature>
<proteinExistence type="predicted"/>
<dbReference type="Proteomes" id="UP000248330">
    <property type="component" value="Unassembled WGS sequence"/>
</dbReference>
<feature type="chain" id="PRO_5016242015" description="Outer membrane beta-barrel porin/alpha-amylase" evidence="1">
    <location>
        <begin position="24"/>
        <end position="324"/>
    </location>
</feature>
<protein>
    <recommendedName>
        <fullName evidence="4">Outer membrane beta-barrel porin/alpha-amylase</fullName>
    </recommendedName>
</protein>